<feature type="compositionally biased region" description="Low complexity" evidence="1">
    <location>
        <begin position="27"/>
        <end position="56"/>
    </location>
</feature>
<feature type="compositionally biased region" description="Low complexity" evidence="1">
    <location>
        <begin position="360"/>
        <end position="371"/>
    </location>
</feature>
<proteinExistence type="predicted"/>
<feature type="region of interest" description="Disordered" evidence="1">
    <location>
        <begin position="1"/>
        <end position="143"/>
    </location>
</feature>
<feature type="compositionally biased region" description="Low complexity" evidence="1">
    <location>
        <begin position="327"/>
        <end position="339"/>
    </location>
</feature>
<feature type="compositionally biased region" description="Low complexity" evidence="1">
    <location>
        <begin position="64"/>
        <end position="76"/>
    </location>
</feature>
<gene>
    <name evidence="2" type="ORF">SEMRO_314_G115060.1</name>
</gene>
<comment type="caution">
    <text evidence="2">The sequence shown here is derived from an EMBL/GenBank/DDBJ whole genome shotgun (WGS) entry which is preliminary data.</text>
</comment>
<protein>
    <submittedName>
        <fullName evidence="2">Thaumatin-like protein</fullName>
    </submittedName>
</protein>
<dbReference type="AlphaFoldDB" id="A0A9N8DX77"/>
<feature type="compositionally biased region" description="Pro residues" evidence="1">
    <location>
        <begin position="103"/>
        <end position="132"/>
    </location>
</feature>
<name>A0A9N8DX77_9STRA</name>
<sequence length="392" mass="41507">MPPTDEPTIDPQEDQPTFEPTLEPVQPTLEPVEPTFEPVEPTLEPVEPTFEPTEPATNPPTNPPTEQQTQVPNQSPSEPPTQPPPFLPQPTEPPTAAPNDAPSNPPTPQPTEPPTETPTNPPTPQPTQPPTEQPTQAPTCDPDTLATTLYYVELIGSESITDENLIDAFSSADDSLSKDECDPIVVGVSISARETDLVTETITFEIDALVEPAVHPIESFSLYGGSGGDDGAFFDAYEVQGPIVTSGAVLLEVGDASGTRLSDFSLDIDDLANTTTLYTGYNSSIDQAHLVNVSAESIPNESVETPMLPPKGTANLPGFVSIFAPLRGSSSNSRSGTTSQGLEQTGVPTLQPTREPTPEPTVEPTVEPSRPSEQTTAPTLESTMEQTAEAAP</sequence>
<feature type="compositionally biased region" description="Pro residues" evidence="1">
    <location>
        <begin position="77"/>
        <end position="96"/>
    </location>
</feature>
<evidence type="ECO:0000313" key="2">
    <source>
        <dbReference type="EMBL" id="CAB9507634.1"/>
    </source>
</evidence>
<evidence type="ECO:0000256" key="1">
    <source>
        <dbReference type="SAM" id="MobiDB-lite"/>
    </source>
</evidence>
<keyword evidence="3" id="KW-1185">Reference proteome</keyword>
<dbReference type="Proteomes" id="UP001153069">
    <property type="component" value="Unassembled WGS sequence"/>
</dbReference>
<accession>A0A9N8DX77</accession>
<feature type="compositionally biased region" description="Polar residues" evidence="1">
    <location>
        <begin position="372"/>
        <end position="386"/>
    </location>
</feature>
<feature type="compositionally biased region" description="Polar residues" evidence="1">
    <location>
        <begin position="340"/>
        <end position="351"/>
    </location>
</feature>
<reference evidence="2" key="1">
    <citation type="submission" date="2020-06" db="EMBL/GenBank/DDBJ databases">
        <authorList>
            <consortium name="Plant Systems Biology data submission"/>
        </authorList>
    </citation>
    <scope>NUCLEOTIDE SEQUENCE</scope>
    <source>
        <strain evidence="2">D6</strain>
    </source>
</reference>
<evidence type="ECO:0000313" key="3">
    <source>
        <dbReference type="Proteomes" id="UP001153069"/>
    </source>
</evidence>
<dbReference type="EMBL" id="CAICTM010000313">
    <property type="protein sequence ID" value="CAB9507634.1"/>
    <property type="molecule type" value="Genomic_DNA"/>
</dbReference>
<feature type="region of interest" description="Disordered" evidence="1">
    <location>
        <begin position="327"/>
        <end position="392"/>
    </location>
</feature>
<organism evidence="2 3">
    <name type="scientific">Seminavis robusta</name>
    <dbReference type="NCBI Taxonomy" id="568900"/>
    <lineage>
        <taxon>Eukaryota</taxon>
        <taxon>Sar</taxon>
        <taxon>Stramenopiles</taxon>
        <taxon>Ochrophyta</taxon>
        <taxon>Bacillariophyta</taxon>
        <taxon>Bacillariophyceae</taxon>
        <taxon>Bacillariophycidae</taxon>
        <taxon>Naviculales</taxon>
        <taxon>Naviculaceae</taxon>
        <taxon>Seminavis</taxon>
    </lineage>
</organism>